<dbReference type="PANTHER" id="PTHR23130">
    <property type="entry name" value="CYTOCHROME B561 AND DOMON DOMAIN-CONTAINING PROTEIN"/>
    <property type="match status" value="1"/>
</dbReference>
<evidence type="ECO:0000313" key="8">
    <source>
        <dbReference type="Proteomes" id="UP001497457"/>
    </source>
</evidence>
<dbReference type="Proteomes" id="UP001497457">
    <property type="component" value="Chromosome 16b"/>
</dbReference>
<dbReference type="CDD" id="cd09629">
    <property type="entry name" value="DOMON_CIL1_like"/>
    <property type="match status" value="1"/>
</dbReference>
<evidence type="ECO:0000256" key="5">
    <source>
        <dbReference type="SAM" id="SignalP"/>
    </source>
</evidence>
<organism evidence="7 8">
    <name type="scientific">Urochloa decumbens</name>
    <dbReference type="NCBI Taxonomy" id="240449"/>
    <lineage>
        <taxon>Eukaryota</taxon>
        <taxon>Viridiplantae</taxon>
        <taxon>Streptophyta</taxon>
        <taxon>Embryophyta</taxon>
        <taxon>Tracheophyta</taxon>
        <taxon>Spermatophyta</taxon>
        <taxon>Magnoliopsida</taxon>
        <taxon>Liliopsida</taxon>
        <taxon>Poales</taxon>
        <taxon>Poaceae</taxon>
        <taxon>PACMAD clade</taxon>
        <taxon>Panicoideae</taxon>
        <taxon>Panicodae</taxon>
        <taxon>Paniceae</taxon>
        <taxon>Melinidinae</taxon>
        <taxon>Urochloa</taxon>
    </lineage>
</organism>
<feature type="domain" description="DOMON" evidence="6">
    <location>
        <begin position="48"/>
        <end position="163"/>
    </location>
</feature>
<dbReference type="AlphaFoldDB" id="A0ABC8Y8N6"/>
<keyword evidence="4" id="KW-0472">Membrane</keyword>
<dbReference type="EMBL" id="OZ075126">
    <property type="protein sequence ID" value="CAL4938052.1"/>
    <property type="molecule type" value="Genomic_DNA"/>
</dbReference>
<dbReference type="Pfam" id="PF04526">
    <property type="entry name" value="DUF568"/>
    <property type="match status" value="1"/>
</dbReference>
<dbReference type="PROSITE" id="PS50836">
    <property type="entry name" value="DOMON"/>
    <property type="match status" value="1"/>
</dbReference>
<dbReference type="InterPro" id="IPR017214">
    <property type="entry name" value="UCP037471"/>
</dbReference>
<reference evidence="7 8" key="2">
    <citation type="submission" date="2024-10" db="EMBL/GenBank/DDBJ databases">
        <authorList>
            <person name="Ryan C."/>
        </authorList>
    </citation>
    <scope>NUCLEOTIDE SEQUENCE [LARGE SCALE GENOMIC DNA]</scope>
</reference>
<dbReference type="InterPro" id="IPR045265">
    <property type="entry name" value="AIR12_DOMON"/>
</dbReference>
<name>A0ABC8Y8N6_9POAL</name>
<gene>
    <name evidence="7" type="ORF">URODEC1_LOCUS30957</name>
</gene>
<keyword evidence="8" id="KW-1185">Reference proteome</keyword>
<feature type="signal peptide" evidence="5">
    <location>
        <begin position="1"/>
        <end position="24"/>
    </location>
</feature>
<evidence type="ECO:0000256" key="2">
    <source>
        <dbReference type="ARBA" id="ARBA00022448"/>
    </source>
</evidence>
<reference evidence="8" key="1">
    <citation type="submission" date="2024-06" db="EMBL/GenBank/DDBJ databases">
        <authorList>
            <person name="Ryan C."/>
        </authorList>
    </citation>
    <scope>NUCLEOTIDE SEQUENCE [LARGE SCALE GENOMIC DNA]</scope>
</reference>
<evidence type="ECO:0000256" key="3">
    <source>
        <dbReference type="ARBA" id="ARBA00022729"/>
    </source>
</evidence>
<feature type="chain" id="PRO_5044879626" description="DOMON domain-containing protein" evidence="5">
    <location>
        <begin position="25"/>
        <end position="215"/>
    </location>
</feature>
<dbReference type="PANTHER" id="PTHR23130:SF216">
    <property type="entry name" value="PROTEIN, PUTATIVE, EXPRESSED-RELATED"/>
    <property type="match status" value="1"/>
</dbReference>
<dbReference type="PIRSF" id="PIRSF037471">
    <property type="entry name" value="UCP037471"/>
    <property type="match status" value="1"/>
</dbReference>
<sequence>MAGRNNSAWLLMAAALLFAATATAQQNCSSAKFTSGRSFQSCTSLPVLGASLYWTYHPANATADVAFRAPQSADGWVAWGINTGRFAGMAGSSVFVASQDGNGAVSVLMTYLESTAPTLTNNTLKLAVPAGPAAEYVGGAYTIYVTVALPGNSTVQNTVWQAGPVSKGQIAPHPTSAANLLSAQKLDFLSGGRSTGATKSKLSRRNLRGFGFHQG</sequence>
<proteinExistence type="predicted"/>
<protein>
    <recommendedName>
        <fullName evidence="6">DOMON domain-containing protein</fullName>
    </recommendedName>
</protein>
<comment type="subcellular location">
    <subcellularLocation>
        <location evidence="1">Membrane</location>
    </subcellularLocation>
</comment>
<evidence type="ECO:0000256" key="4">
    <source>
        <dbReference type="ARBA" id="ARBA00023136"/>
    </source>
</evidence>
<accession>A0ABC8Y8N6</accession>
<evidence type="ECO:0000256" key="1">
    <source>
        <dbReference type="ARBA" id="ARBA00004370"/>
    </source>
</evidence>
<keyword evidence="2" id="KW-0813">Transport</keyword>
<dbReference type="GO" id="GO:0016020">
    <property type="term" value="C:membrane"/>
    <property type="evidence" value="ECO:0007669"/>
    <property type="project" value="UniProtKB-SubCell"/>
</dbReference>
<evidence type="ECO:0000313" key="7">
    <source>
        <dbReference type="EMBL" id="CAL4938052.1"/>
    </source>
</evidence>
<keyword evidence="3 5" id="KW-0732">Signal</keyword>
<evidence type="ECO:0000259" key="6">
    <source>
        <dbReference type="PROSITE" id="PS50836"/>
    </source>
</evidence>
<dbReference type="InterPro" id="IPR005018">
    <property type="entry name" value="DOMON_domain"/>
</dbReference>